<dbReference type="PROSITE" id="PS00531">
    <property type="entry name" value="RNASE_T2_2"/>
    <property type="match status" value="1"/>
</dbReference>
<protein>
    <submittedName>
        <fullName evidence="4">Ribonuclease T(2)</fullName>
    </submittedName>
</protein>
<gene>
    <name evidence="4" type="ORF">AYO28_02475</name>
</gene>
<keyword evidence="3" id="KW-0732">Signal</keyword>
<dbReference type="GO" id="GO:0003723">
    <property type="term" value="F:RNA binding"/>
    <property type="evidence" value="ECO:0007669"/>
    <property type="project" value="InterPro"/>
</dbReference>
<comment type="similarity">
    <text evidence="1 2">Belongs to the RNase T2 family.</text>
</comment>
<evidence type="ECO:0000256" key="2">
    <source>
        <dbReference type="RuleBase" id="RU004328"/>
    </source>
</evidence>
<dbReference type="InterPro" id="IPR001568">
    <property type="entry name" value="RNase_T2-like"/>
</dbReference>
<proteinExistence type="inferred from homology"/>
<dbReference type="PANTHER" id="PTHR11240:SF22">
    <property type="entry name" value="RIBONUCLEASE T2"/>
    <property type="match status" value="1"/>
</dbReference>
<feature type="chain" id="PRO_5008073349" evidence="3">
    <location>
        <begin position="24"/>
        <end position="328"/>
    </location>
</feature>
<evidence type="ECO:0000256" key="3">
    <source>
        <dbReference type="SAM" id="SignalP"/>
    </source>
</evidence>
<dbReference type="InterPro" id="IPR018188">
    <property type="entry name" value="RNase_T2_His_AS_1"/>
</dbReference>
<dbReference type="Proteomes" id="UP000077752">
    <property type="component" value="Unassembled WGS sequence"/>
</dbReference>
<dbReference type="InterPro" id="IPR033130">
    <property type="entry name" value="RNase_T2_His_AS_2"/>
</dbReference>
<dbReference type="RefSeq" id="WP_064304555.1">
    <property type="nucleotide sequence ID" value="NZ_LUCV01000049.1"/>
</dbReference>
<dbReference type="Gene3D" id="3.90.730.10">
    <property type="entry name" value="Ribonuclease T2-like"/>
    <property type="match status" value="1"/>
</dbReference>
<sequence>MARLAALTVASALSLLSIDTALAVNASAGTFTITQSCEAFQSFKNRTNPGGLSVQPGQALPIAEVNREQYQWVRVNVGSGSKDLRWVAAECGRVEGLHIAQPGARACSVADQYDSHVLAITWQPGFCEHDRSGPGKPECQAMREGELKVDHFTLHGLWPNKQACGIDYGSCAGPALDLDQATVDYIKPWMPNFHYDTRFGNHEWKKHGVCQTAMDDDQYFRLAVDLVKSFNDSSAGAYVRENAGGSVSREQFQAKLADDYGNKAAANNFQLICTGEYLEEVRVALPRDFKGERSLKGVLGQDFLAERRSDRNECRGERIRIEASGMAK</sequence>
<evidence type="ECO:0000313" key="5">
    <source>
        <dbReference type="Proteomes" id="UP000077752"/>
    </source>
</evidence>
<dbReference type="SUPFAM" id="SSF55895">
    <property type="entry name" value="Ribonuclease Rh-like"/>
    <property type="match status" value="1"/>
</dbReference>
<dbReference type="Pfam" id="PF00445">
    <property type="entry name" value="Ribonuclease_T2"/>
    <property type="match status" value="1"/>
</dbReference>
<name>A0A177S9Z5_PSEPU</name>
<dbReference type="PROSITE" id="PS00530">
    <property type="entry name" value="RNASE_T2_1"/>
    <property type="match status" value="1"/>
</dbReference>
<accession>A0A177S9Z5</accession>
<evidence type="ECO:0000313" key="4">
    <source>
        <dbReference type="EMBL" id="OAI84767.1"/>
    </source>
</evidence>
<dbReference type="GO" id="GO:0006401">
    <property type="term" value="P:RNA catabolic process"/>
    <property type="evidence" value="ECO:0007669"/>
    <property type="project" value="UniProtKB-ARBA"/>
</dbReference>
<organism evidence="4 5">
    <name type="scientific">Pseudomonas putida</name>
    <name type="common">Arthrobacter siderocapsulatus</name>
    <dbReference type="NCBI Taxonomy" id="303"/>
    <lineage>
        <taxon>Bacteria</taxon>
        <taxon>Pseudomonadati</taxon>
        <taxon>Pseudomonadota</taxon>
        <taxon>Gammaproteobacteria</taxon>
        <taxon>Pseudomonadales</taxon>
        <taxon>Pseudomonadaceae</taxon>
        <taxon>Pseudomonas</taxon>
    </lineage>
</organism>
<dbReference type="EMBL" id="LUCV01000049">
    <property type="protein sequence ID" value="OAI84767.1"/>
    <property type="molecule type" value="Genomic_DNA"/>
</dbReference>
<evidence type="ECO:0000256" key="1">
    <source>
        <dbReference type="ARBA" id="ARBA00007469"/>
    </source>
</evidence>
<comment type="caution">
    <text evidence="4">The sequence shown here is derived from an EMBL/GenBank/DDBJ whole genome shotgun (WGS) entry which is preliminary data.</text>
</comment>
<reference evidence="4 5" key="1">
    <citation type="submission" date="2016-03" db="EMBL/GenBank/DDBJ databases">
        <title>Draft Genome Assembly of Pseudomonas putida strain CBF10-2.</title>
        <authorList>
            <person name="Iyer R.S."/>
            <person name="Damania A."/>
        </authorList>
    </citation>
    <scope>NUCLEOTIDE SEQUENCE [LARGE SCALE GENOMIC DNA]</scope>
    <source>
        <strain evidence="4 5">CBF10-2</strain>
    </source>
</reference>
<dbReference type="PANTHER" id="PTHR11240">
    <property type="entry name" value="RIBONUCLEASE T2"/>
    <property type="match status" value="1"/>
</dbReference>
<dbReference type="AlphaFoldDB" id="A0A177S9Z5"/>
<dbReference type="GO" id="GO:0033897">
    <property type="term" value="F:ribonuclease T2 activity"/>
    <property type="evidence" value="ECO:0007669"/>
    <property type="project" value="InterPro"/>
</dbReference>
<dbReference type="InterPro" id="IPR036430">
    <property type="entry name" value="RNase_T2-like_sf"/>
</dbReference>
<feature type="signal peptide" evidence="3">
    <location>
        <begin position="1"/>
        <end position="23"/>
    </location>
</feature>